<feature type="transmembrane region" description="Helical" evidence="6">
    <location>
        <begin position="177"/>
        <end position="196"/>
    </location>
</feature>
<feature type="transmembrane region" description="Helical" evidence="6">
    <location>
        <begin position="331"/>
        <end position="351"/>
    </location>
</feature>
<keyword evidence="4 6" id="KW-0472">Membrane</keyword>
<keyword evidence="8" id="KW-1185">Reference proteome</keyword>
<name>A0A261Y8G0_9FUNG</name>
<keyword evidence="2 6" id="KW-0812">Transmembrane</keyword>
<dbReference type="AlphaFoldDB" id="A0A261Y8G0"/>
<sequence>MASSVLQAGVPSEETIEKEAPTPVVEEHLPVPAPYRLGPLKIPNYYSATAQVFIAGFVNFLAVGMFLVLTSLGGAGQLNATTADNANTILYVLFAVVSIIAGPIVNAMGPRITLSLGALGYALYGASFWSYNQDFNSGFVLFGGAACGVGAALLWASSGQIMTSYPTESDKSIHITLFYMLSYLGAVVGGIIPVAQNNNNTAAASVNTGTYVATTVLMIVSVFVPFALASPDKIIRSDGTRVVVRPAESLPRELRNMVYSLKKDPMFLLFLPFGTAALFYAPFQANDFNGYFFNVRTRAVNGLLYAIAEFIGCSTIALLDWKIVPRRTRAICGWLMVLLMVLIVNICGYFPTTNSFRGVPYTPPMDISSPMAAKYMTLYFFYGFQDGVFQAFAFWIIGVLSNDPYILATYSGLYKTFAAVGAAISFGMDAGGVDYMRMWGSDFAILMFGCLCLGPLVFIRVKDTSMDTPAPAVEAADEVKEV</sequence>
<evidence type="ECO:0000256" key="1">
    <source>
        <dbReference type="ARBA" id="ARBA00004141"/>
    </source>
</evidence>
<feature type="transmembrane region" description="Helical" evidence="6">
    <location>
        <begin position="379"/>
        <end position="400"/>
    </location>
</feature>
<reference evidence="7 8" key="1">
    <citation type="journal article" date="2017" name="Mycologia">
        <title>Bifiguratus adelaidae, gen. et sp. nov., a new member of Mucoromycotina in endophytic and soil-dwelling habitats.</title>
        <authorList>
            <person name="Torres-Cruz T.J."/>
            <person name="Billingsley Tobias T.L."/>
            <person name="Almatruk M."/>
            <person name="Hesse C."/>
            <person name="Kuske C.R."/>
            <person name="Desiro A."/>
            <person name="Benucci G.M."/>
            <person name="Bonito G."/>
            <person name="Stajich J.E."/>
            <person name="Dunlap C."/>
            <person name="Arnold A.E."/>
            <person name="Porras-Alfaro A."/>
        </authorList>
    </citation>
    <scope>NUCLEOTIDE SEQUENCE [LARGE SCALE GENOMIC DNA]</scope>
    <source>
        <strain evidence="7 8">AZ0501</strain>
    </source>
</reference>
<evidence type="ECO:0000313" key="8">
    <source>
        <dbReference type="Proteomes" id="UP000242875"/>
    </source>
</evidence>
<feature type="transmembrane region" description="Helical" evidence="6">
    <location>
        <begin position="303"/>
        <end position="319"/>
    </location>
</feature>
<dbReference type="InterPro" id="IPR036259">
    <property type="entry name" value="MFS_trans_sf"/>
</dbReference>
<dbReference type="EMBL" id="MVBO01000002">
    <property type="protein sequence ID" value="OZJ06754.1"/>
    <property type="molecule type" value="Genomic_DNA"/>
</dbReference>
<evidence type="ECO:0000256" key="5">
    <source>
        <dbReference type="SAM" id="MobiDB-lite"/>
    </source>
</evidence>
<dbReference type="InterPro" id="IPR010291">
    <property type="entry name" value="Ion_channel_UNC-93"/>
</dbReference>
<evidence type="ECO:0000256" key="2">
    <source>
        <dbReference type="ARBA" id="ARBA00022692"/>
    </source>
</evidence>
<feature type="transmembrane region" description="Helical" evidence="6">
    <location>
        <begin position="88"/>
        <end position="105"/>
    </location>
</feature>
<feature type="transmembrane region" description="Helical" evidence="6">
    <location>
        <begin position="443"/>
        <end position="461"/>
    </location>
</feature>
<accession>A0A261Y8G0</accession>
<evidence type="ECO:0000256" key="4">
    <source>
        <dbReference type="ARBA" id="ARBA00023136"/>
    </source>
</evidence>
<dbReference type="Proteomes" id="UP000242875">
    <property type="component" value="Unassembled WGS sequence"/>
</dbReference>
<feature type="transmembrane region" description="Helical" evidence="6">
    <location>
        <begin position="412"/>
        <end position="431"/>
    </location>
</feature>
<feature type="transmembrane region" description="Helical" evidence="6">
    <location>
        <begin position="45"/>
        <end position="68"/>
    </location>
</feature>
<evidence type="ECO:0008006" key="9">
    <source>
        <dbReference type="Google" id="ProtNLM"/>
    </source>
</evidence>
<dbReference type="Pfam" id="PF05978">
    <property type="entry name" value="UNC-93"/>
    <property type="match status" value="1"/>
</dbReference>
<dbReference type="Gene3D" id="1.20.1250.20">
    <property type="entry name" value="MFS general substrate transporter like domains"/>
    <property type="match status" value="1"/>
</dbReference>
<protein>
    <recommendedName>
        <fullName evidence="9">Major facilitator superfamily (MFS) profile domain-containing protein</fullName>
    </recommendedName>
</protein>
<dbReference type="OrthoDB" id="196103at2759"/>
<dbReference type="SUPFAM" id="SSF103473">
    <property type="entry name" value="MFS general substrate transporter"/>
    <property type="match status" value="1"/>
</dbReference>
<dbReference type="GO" id="GO:0016020">
    <property type="term" value="C:membrane"/>
    <property type="evidence" value="ECO:0007669"/>
    <property type="project" value="UniProtKB-SubCell"/>
</dbReference>
<feature type="region of interest" description="Disordered" evidence="5">
    <location>
        <begin position="1"/>
        <end position="22"/>
    </location>
</feature>
<dbReference type="InterPro" id="IPR051617">
    <property type="entry name" value="UNC-93-like_regulator"/>
</dbReference>
<gene>
    <name evidence="7" type="ORF">BZG36_00262</name>
</gene>
<comment type="subcellular location">
    <subcellularLocation>
        <location evidence="1">Membrane</location>
        <topology evidence="1">Multi-pass membrane protein</topology>
    </subcellularLocation>
</comment>
<evidence type="ECO:0000313" key="7">
    <source>
        <dbReference type="EMBL" id="OZJ06754.1"/>
    </source>
</evidence>
<dbReference type="PANTHER" id="PTHR23294">
    <property type="entry name" value="ET TRANSLATION PRODUCT-RELATED"/>
    <property type="match status" value="1"/>
</dbReference>
<evidence type="ECO:0000256" key="3">
    <source>
        <dbReference type="ARBA" id="ARBA00022989"/>
    </source>
</evidence>
<organism evidence="7 8">
    <name type="scientific">Bifiguratus adelaidae</name>
    <dbReference type="NCBI Taxonomy" id="1938954"/>
    <lineage>
        <taxon>Eukaryota</taxon>
        <taxon>Fungi</taxon>
        <taxon>Fungi incertae sedis</taxon>
        <taxon>Mucoromycota</taxon>
        <taxon>Mucoromycotina</taxon>
        <taxon>Endogonomycetes</taxon>
        <taxon>Endogonales</taxon>
        <taxon>Endogonales incertae sedis</taxon>
        <taxon>Bifiguratus</taxon>
    </lineage>
</organism>
<keyword evidence="3 6" id="KW-1133">Transmembrane helix</keyword>
<feature type="transmembrane region" description="Helical" evidence="6">
    <location>
        <begin position="208"/>
        <end position="228"/>
    </location>
</feature>
<feature type="transmembrane region" description="Helical" evidence="6">
    <location>
        <begin position="265"/>
        <end position="283"/>
    </location>
</feature>
<comment type="caution">
    <text evidence="7">The sequence shown here is derived from an EMBL/GenBank/DDBJ whole genome shotgun (WGS) entry which is preliminary data.</text>
</comment>
<dbReference type="PANTHER" id="PTHR23294:SF59">
    <property type="entry name" value="UNC93-LIKE PROTEIN C922.05C"/>
    <property type="match status" value="1"/>
</dbReference>
<proteinExistence type="predicted"/>
<evidence type="ECO:0000256" key="6">
    <source>
        <dbReference type="SAM" id="Phobius"/>
    </source>
</evidence>
<feature type="transmembrane region" description="Helical" evidence="6">
    <location>
        <begin position="137"/>
        <end position="156"/>
    </location>
</feature>